<proteinExistence type="predicted"/>
<reference evidence="1" key="1">
    <citation type="submission" date="2020-11" db="EMBL/GenBank/DDBJ databases">
        <authorList>
            <consortium name="DOE Joint Genome Institute"/>
            <person name="Ahrendt S."/>
            <person name="Riley R."/>
            <person name="Andreopoulos W."/>
            <person name="Labutti K."/>
            <person name="Pangilinan J."/>
            <person name="Ruiz-Duenas F.J."/>
            <person name="Barrasa J.M."/>
            <person name="Sanchez-Garcia M."/>
            <person name="Camarero S."/>
            <person name="Miyauchi S."/>
            <person name="Serrano A."/>
            <person name="Linde D."/>
            <person name="Babiker R."/>
            <person name="Drula E."/>
            <person name="Ayuso-Fernandez I."/>
            <person name="Pacheco R."/>
            <person name="Padilla G."/>
            <person name="Ferreira P."/>
            <person name="Barriuso J."/>
            <person name="Kellner H."/>
            <person name="Castanera R."/>
            <person name="Alfaro M."/>
            <person name="Ramirez L."/>
            <person name="Pisabarro A.G."/>
            <person name="Kuo A."/>
            <person name="Tritt A."/>
            <person name="Lipzen A."/>
            <person name="He G."/>
            <person name="Yan M."/>
            <person name="Ng V."/>
            <person name="Cullen D."/>
            <person name="Martin F."/>
            <person name="Rosso M.-N."/>
            <person name="Henrissat B."/>
            <person name="Hibbett D."/>
            <person name="Martinez A.T."/>
            <person name="Grigoriev I.V."/>
        </authorList>
    </citation>
    <scope>NUCLEOTIDE SEQUENCE</scope>
    <source>
        <strain evidence="1">ATCC 90797</strain>
    </source>
</reference>
<dbReference type="EMBL" id="MU154542">
    <property type="protein sequence ID" value="KAF9497685.1"/>
    <property type="molecule type" value="Genomic_DNA"/>
</dbReference>
<dbReference type="Proteomes" id="UP000807025">
    <property type="component" value="Unassembled WGS sequence"/>
</dbReference>
<dbReference type="AlphaFoldDB" id="A0A9P6A3R5"/>
<sequence>MRVKDDTPNKKDITNFRCLERYFREVYVIILRGRRWERSRPSSIGFLLMTLTRTVGPEVLLSHFMLLFRNEISGGVCNTVTHVQLLDDRINTGPNPNREAGFGVPMPLRISAKGYEARGTKKGCAPVALGYRVRTGAQLPATLSHSSPFENQHAYGARHTFLIALGLIFQIHLMTPAARAVLVATRCKTAEILKGESDRLQFVVGCGDNVQLEGGLRCTGCSTRRG</sequence>
<evidence type="ECO:0000313" key="2">
    <source>
        <dbReference type="Proteomes" id="UP000807025"/>
    </source>
</evidence>
<protein>
    <submittedName>
        <fullName evidence="1">Uncharacterized protein</fullName>
    </submittedName>
</protein>
<accession>A0A9P6A3R5</accession>
<keyword evidence="2" id="KW-1185">Reference proteome</keyword>
<comment type="caution">
    <text evidence="1">The sequence shown here is derived from an EMBL/GenBank/DDBJ whole genome shotgun (WGS) entry which is preliminary data.</text>
</comment>
<evidence type="ECO:0000313" key="1">
    <source>
        <dbReference type="EMBL" id="KAF9497685.1"/>
    </source>
</evidence>
<gene>
    <name evidence="1" type="ORF">BDN71DRAFT_1494561</name>
</gene>
<name>A0A9P6A3R5_PLEER</name>
<organism evidence="1 2">
    <name type="scientific">Pleurotus eryngii</name>
    <name type="common">Boletus of the steppes</name>
    <dbReference type="NCBI Taxonomy" id="5323"/>
    <lineage>
        <taxon>Eukaryota</taxon>
        <taxon>Fungi</taxon>
        <taxon>Dikarya</taxon>
        <taxon>Basidiomycota</taxon>
        <taxon>Agaricomycotina</taxon>
        <taxon>Agaricomycetes</taxon>
        <taxon>Agaricomycetidae</taxon>
        <taxon>Agaricales</taxon>
        <taxon>Pleurotineae</taxon>
        <taxon>Pleurotaceae</taxon>
        <taxon>Pleurotus</taxon>
    </lineage>
</organism>